<sequence length="656" mass="73841">MIEPSEHLSRVKGVTTGKVLVTADPLLDRVLIVNLANRQTYFRERMVLGQMEVIDYSVVPIEEANQPRGASGESSTVLLTSEGMASHTEDAITREVFKKQVSLDFPAVDTESLIDLLEEFGNCFTLRDGELGMGRKAEHRINTGTAAPPSNSPCASPVVLVKKKDGSWRFCVDYRQLNAISVKDVYPLPRIEETLSRMENACIFSTIDLESGYWQVPLHEADKEKTEFVTPDGLYQFLVMPFWLASAPGTFQRMMDLFLAGLRWSICLVYLDDIIIYGSGVREHLSRVRQVLTALQSAGLKIKVVKCQFEASEIKVLGHVIGGLGIRPDPDKIKAVVNFPIPSSFNKPGEKLKCVRSFVGLCSYYRRFIPQFAQSAKPLTDLFKKGDCFAWEAPQQARAVLLQRVDNVERPLAYASRLLSKSEGNYSITEKQCLVLVWAVKKFCSYIWGMETLVVTDHHALCWLLTKKDLAGRLARWILQLQEFLLRIAHWNGRLHSDADALSRYPTDAPQELDEELQCMFAALSVDLESKSALQCAQKTEWKLVFAELEKGKPYPQYRLGDGLLCRAKVMEDGLLLRLCVPQYFREEVMRSCHHVITAGTWALTLGTHADPTQDTGPVFLARHGRRYPRFFCGSAASVNRTSRCTVSCTKIRTPI</sequence>
<dbReference type="CDD" id="cd09274">
    <property type="entry name" value="RNase_HI_RT_Ty3"/>
    <property type="match status" value="1"/>
</dbReference>
<dbReference type="Proteomes" id="UP000076858">
    <property type="component" value="Unassembled WGS sequence"/>
</dbReference>
<dbReference type="OrthoDB" id="6356350at2759"/>
<evidence type="ECO:0000256" key="2">
    <source>
        <dbReference type="ARBA" id="ARBA00022695"/>
    </source>
</evidence>
<dbReference type="GO" id="GO:0004519">
    <property type="term" value="F:endonuclease activity"/>
    <property type="evidence" value="ECO:0007669"/>
    <property type="project" value="UniProtKB-KW"/>
</dbReference>
<dbReference type="GO" id="GO:0016787">
    <property type="term" value="F:hydrolase activity"/>
    <property type="evidence" value="ECO:0007669"/>
    <property type="project" value="UniProtKB-KW"/>
</dbReference>
<dbReference type="InterPro" id="IPR043502">
    <property type="entry name" value="DNA/RNA_pol_sf"/>
</dbReference>
<dbReference type="PROSITE" id="PS50878">
    <property type="entry name" value="RT_POL"/>
    <property type="match status" value="1"/>
</dbReference>
<protein>
    <recommendedName>
        <fullName evidence="7">Reverse transcriptase domain-containing protein</fullName>
    </recommendedName>
</protein>
<evidence type="ECO:0000313" key="9">
    <source>
        <dbReference type="Proteomes" id="UP000076858"/>
    </source>
</evidence>
<keyword evidence="1" id="KW-0808">Transferase</keyword>
<dbReference type="SUPFAM" id="SSF56672">
    <property type="entry name" value="DNA/RNA polymerases"/>
    <property type="match status" value="1"/>
</dbReference>
<evidence type="ECO:0000256" key="3">
    <source>
        <dbReference type="ARBA" id="ARBA00022722"/>
    </source>
</evidence>
<dbReference type="PANTHER" id="PTHR37984:SF5">
    <property type="entry name" value="PROTEIN NYNRIN-LIKE"/>
    <property type="match status" value="1"/>
</dbReference>
<dbReference type="EMBL" id="LRGB01002917">
    <property type="protein sequence ID" value="KZS05476.1"/>
    <property type="molecule type" value="Genomic_DNA"/>
</dbReference>
<dbReference type="Gene3D" id="3.30.70.270">
    <property type="match status" value="2"/>
</dbReference>
<dbReference type="STRING" id="35525.A0A164MXX7"/>
<keyword evidence="6" id="KW-0695">RNA-directed DNA polymerase</keyword>
<evidence type="ECO:0000256" key="1">
    <source>
        <dbReference type="ARBA" id="ARBA00022679"/>
    </source>
</evidence>
<dbReference type="AlphaFoldDB" id="A0A164MXX7"/>
<proteinExistence type="predicted"/>
<evidence type="ECO:0000256" key="4">
    <source>
        <dbReference type="ARBA" id="ARBA00022759"/>
    </source>
</evidence>
<dbReference type="InterPro" id="IPR000477">
    <property type="entry name" value="RT_dom"/>
</dbReference>
<reference evidence="8 9" key="1">
    <citation type="submission" date="2016-03" db="EMBL/GenBank/DDBJ databases">
        <title>EvidentialGene: Evidence-directed Construction of Genes on Genomes.</title>
        <authorList>
            <person name="Gilbert D.G."/>
            <person name="Choi J.-H."/>
            <person name="Mockaitis K."/>
            <person name="Colbourne J."/>
            <person name="Pfrender M."/>
        </authorList>
    </citation>
    <scope>NUCLEOTIDE SEQUENCE [LARGE SCALE GENOMIC DNA]</scope>
    <source>
        <strain evidence="8 9">Xinb3</strain>
        <tissue evidence="8">Complete organism</tissue>
    </source>
</reference>
<keyword evidence="4" id="KW-0255">Endonuclease</keyword>
<comment type="caution">
    <text evidence="8">The sequence shown here is derived from an EMBL/GenBank/DDBJ whole genome shotgun (WGS) entry which is preliminary data.</text>
</comment>
<dbReference type="InterPro" id="IPR043128">
    <property type="entry name" value="Rev_trsase/Diguanyl_cyclase"/>
</dbReference>
<dbReference type="Pfam" id="PF00078">
    <property type="entry name" value="RVT_1"/>
    <property type="match status" value="1"/>
</dbReference>
<dbReference type="PANTHER" id="PTHR37984">
    <property type="entry name" value="PROTEIN CBG26694"/>
    <property type="match status" value="1"/>
</dbReference>
<feature type="domain" description="Reverse transcriptase" evidence="7">
    <location>
        <begin position="142"/>
        <end position="321"/>
    </location>
</feature>
<keyword evidence="3" id="KW-0540">Nuclease</keyword>
<keyword evidence="5" id="KW-0378">Hydrolase</keyword>
<dbReference type="Pfam" id="PF17917">
    <property type="entry name" value="RT_RNaseH"/>
    <property type="match status" value="1"/>
</dbReference>
<dbReference type="CDD" id="cd01647">
    <property type="entry name" value="RT_LTR"/>
    <property type="match status" value="1"/>
</dbReference>
<name>A0A164MXX7_9CRUS</name>
<accession>A0A164MXX7</accession>
<gene>
    <name evidence="8" type="ORF">APZ42_031326</name>
</gene>
<evidence type="ECO:0000256" key="5">
    <source>
        <dbReference type="ARBA" id="ARBA00022801"/>
    </source>
</evidence>
<keyword evidence="2" id="KW-0548">Nucleotidyltransferase</keyword>
<keyword evidence="9" id="KW-1185">Reference proteome</keyword>
<organism evidence="8 9">
    <name type="scientific">Daphnia magna</name>
    <dbReference type="NCBI Taxonomy" id="35525"/>
    <lineage>
        <taxon>Eukaryota</taxon>
        <taxon>Metazoa</taxon>
        <taxon>Ecdysozoa</taxon>
        <taxon>Arthropoda</taxon>
        <taxon>Crustacea</taxon>
        <taxon>Branchiopoda</taxon>
        <taxon>Diplostraca</taxon>
        <taxon>Cladocera</taxon>
        <taxon>Anomopoda</taxon>
        <taxon>Daphniidae</taxon>
        <taxon>Daphnia</taxon>
    </lineage>
</organism>
<dbReference type="Gene3D" id="3.10.10.10">
    <property type="entry name" value="HIV Type 1 Reverse Transcriptase, subunit A, domain 1"/>
    <property type="match status" value="1"/>
</dbReference>
<evidence type="ECO:0000256" key="6">
    <source>
        <dbReference type="ARBA" id="ARBA00022918"/>
    </source>
</evidence>
<dbReference type="GO" id="GO:0003964">
    <property type="term" value="F:RNA-directed DNA polymerase activity"/>
    <property type="evidence" value="ECO:0007669"/>
    <property type="project" value="UniProtKB-KW"/>
</dbReference>
<dbReference type="InterPro" id="IPR041373">
    <property type="entry name" value="RT_RNaseH"/>
</dbReference>
<dbReference type="InterPro" id="IPR050951">
    <property type="entry name" value="Retrovirus_Pol_polyprotein"/>
</dbReference>
<evidence type="ECO:0000313" key="8">
    <source>
        <dbReference type="EMBL" id="KZS05476.1"/>
    </source>
</evidence>
<evidence type="ECO:0000259" key="7">
    <source>
        <dbReference type="PROSITE" id="PS50878"/>
    </source>
</evidence>